<dbReference type="AlphaFoldDB" id="A0A8J8NSS9"/>
<protein>
    <submittedName>
        <fullName evidence="1">Uncharacterized protein</fullName>
    </submittedName>
</protein>
<evidence type="ECO:0000313" key="2">
    <source>
        <dbReference type="Proteomes" id="UP000785679"/>
    </source>
</evidence>
<sequence length="260" mass="29608">MEKEYRKCTNIIKMRRTSNASQAVVSLIVKSRRMIEQLSSNYNSIKRPQTQVQGEQNPIYYPRGQSKGTAKNLQANKDIVNYKSTPLLPQLHEYQVLPLSERSTKQSMQSISCYSHSLQGMFKQNNKRQNNSFAIGNQSTKEASTVYSQLLEKRVEQQLPQKSEKIKKNMVSYSIQAYKQYIDGKSKPSFSGSPVEVSEINTQPGFKNGKVLFNISKPSPLLQMKMMQINPIRSVLQDSQPPLKVNSLQEPSITLSAFTY</sequence>
<evidence type="ECO:0000313" key="1">
    <source>
        <dbReference type="EMBL" id="TNV79644.1"/>
    </source>
</evidence>
<keyword evidence="2" id="KW-1185">Reference proteome</keyword>
<dbReference type="Proteomes" id="UP000785679">
    <property type="component" value="Unassembled WGS sequence"/>
</dbReference>
<organism evidence="1 2">
    <name type="scientific">Halteria grandinella</name>
    <dbReference type="NCBI Taxonomy" id="5974"/>
    <lineage>
        <taxon>Eukaryota</taxon>
        <taxon>Sar</taxon>
        <taxon>Alveolata</taxon>
        <taxon>Ciliophora</taxon>
        <taxon>Intramacronucleata</taxon>
        <taxon>Spirotrichea</taxon>
        <taxon>Stichotrichia</taxon>
        <taxon>Sporadotrichida</taxon>
        <taxon>Halteriidae</taxon>
        <taxon>Halteria</taxon>
    </lineage>
</organism>
<name>A0A8J8NSS9_HALGN</name>
<comment type="caution">
    <text evidence="1">The sequence shown here is derived from an EMBL/GenBank/DDBJ whole genome shotgun (WGS) entry which is preliminary data.</text>
</comment>
<dbReference type="EMBL" id="RRYP01008639">
    <property type="protein sequence ID" value="TNV79644.1"/>
    <property type="molecule type" value="Genomic_DNA"/>
</dbReference>
<proteinExistence type="predicted"/>
<gene>
    <name evidence="1" type="ORF">FGO68_gene16495</name>
</gene>
<reference evidence="1" key="1">
    <citation type="submission" date="2019-06" db="EMBL/GenBank/DDBJ databases">
        <authorList>
            <person name="Zheng W."/>
        </authorList>
    </citation>
    <scope>NUCLEOTIDE SEQUENCE</scope>
    <source>
        <strain evidence="1">QDHG01</strain>
    </source>
</reference>
<accession>A0A8J8NSS9</accession>